<feature type="domain" description="KIB1-4 beta-propeller" evidence="1">
    <location>
        <begin position="59"/>
        <end position="194"/>
    </location>
</feature>
<organism evidence="2 3">
    <name type="scientific">Paspalum notatum var. saurae</name>
    <dbReference type="NCBI Taxonomy" id="547442"/>
    <lineage>
        <taxon>Eukaryota</taxon>
        <taxon>Viridiplantae</taxon>
        <taxon>Streptophyta</taxon>
        <taxon>Embryophyta</taxon>
        <taxon>Tracheophyta</taxon>
        <taxon>Spermatophyta</taxon>
        <taxon>Magnoliopsida</taxon>
        <taxon>Liliopsida</taxon>
        <taxon>Poales</taxon>
        <taxon>Poaceae</taxon>
        <taxon>PACMAD clade</taxon>
        <taxon>Panicoideae</taxon>
        <taxon>Andropogonodae</taxon>
        <taxon>Paspaleae</taxon>
        <taxon>Paspalinae</taxon>
        <taxon>Paspalum</taxon>
    </lineage>
</organism>
<reference evidence="2 3" key="1">
    <citation type="submission" date="2024-02" db="EMBL/GenBank/DDBJ databases">
        <title>High-quality chromosome-scale genome assembly of Pensacola bahiagrass (Paspalum notatum Flugge var. saurae).</title>
        <authorList>
            <person name="Vega J.M."/>
            <person name="Podio M."/>
            <person name="Orjuela J."/>
            <person name="Siena L.A."/>
            <person name="Pessino S.C."/>
            <person name="Combes M.C."/>
            <person name="Mariac C."/>
            <person name="Albertini E."/>
            <person name="Pupilli F."/>
            <person name="Ortiz J.P.A."/>
            <person name="Leblanc O."/>
        </authorList>
    </citation>
    <scope>NUCLEOTIDE SEQUENCE [LARGE SCALE GENOMIC DNA]</scope>
    <source>
        <strain evidence="2">R1</strain>
        <tissue evidence="2">Leaf</tissue>
    </source>
</reference>
<dbReference type="PANTHER" id="PTHR44586:SF14">
    <property type="entry name" value="F-BOX DOMAIN CONTAINING PROTEIN, EXPRESSED"/>
    <property type="match status" value="1"/>
</dbReference>
<accession>A0AAQ3PYN9</accession>
<sequence length="215" mass="24220">MDIFALLEIPDLLRAASVCSSWNAAYSAVRSIGHYRRRPQTPCLIYTSESAAGENVTCLYSLAEKRTYRLTHLDPLIHKRYLIGSSHGWLVTADERSEMHLVNPVTGEQIALPSVITIEHVTPVFDDSGSYIVVLLHNPFGQLSFTRLGDEKWTWLPARTEVDDCIYMDGLLYAVTSFGEIVAFDLIGTRAVTKHITGERLGKSKDDEEGYHYQR</sequence>
<keyword evidence="3" id="KW-1185">Reference proteome</keyword>
<gene>
    <name evidence="2" type="ORF">U9M48_005973</name>
</gene>
<dbReference type="InterPro" id="IPR005174">
    <property type="entry name" value="KIB1-4_b-propeller"/>
</dbReference>
<dbReference type="InterPro" id="IPR036047">
    <property type="entry name" value="F-box-like_dom_sf"/>
</dbReference>
<dbReference type="Pfam" id="PF03478">
    <property type="entry name" value="Beta-prop_KIB1-4"/>
    <property type="match status" value="1"/>
</dbReference>
<evidence type="ECO:0000313" key="3">
    <source>
        <dbReference type="Proteomes" id="UP001341281"/>
    </source>
</evidence>
<dbReference type="Gene3D" id="1.20.1280.50">
    <property type="match status" value="1"/>
</dbReference>
<dbReference type="SUPFAM" id="SSF81383">
    <property type="entry name" value="F-box domain"/>
    <property type="match status" value="1"/>
</dbReference>
<dbReference type="Proteomes" id="UP001341281">
    <property type="component" value="Chromosome 02"/>
</dbReference>
<dbReference type="EMBL" id="CP144746">
    <property type="protein sequence ID" value="WVZ55297.1"/>
    <property type="molecule type" value="Genomic_DNA"/>
</dbReference>
<evidence type="ECO:0000313" key="2">
    <source>
        <dbReference type="EMBL" id="WVZ55297.1"/>
    </source>
</evidence>
<dbReference type="PANTHER" id="PTHR44586">
    <property type="entry name" value="F-BOX DOMAIN CONTAINING PROTEIN, EXPRESSED"/>
    <property type="match status" value="1"/>
</dbReference>
<protein>
    <recommendedName>
        <fullName evidence="1">KIB1-4 beta-propeller domain-containing protein</fullName>
    </recommendedName>
</protein>
<proteinExistence type="predicted"/>
<dbReference type="AlphaFoldDB" id="A0AAQ3PYN9"/>
<name>A0AAQ3PYN9_PASNO</name>
<evidence type="ECO:0000259" key="1">
    <source>
        <dbReference type="Pfam" id="PF03478"/>
    </source>
</evidence>